<evidence type="ECO:0000256" key="1">
    <source>
        <dbReference type="SAM" id="MobiDB-lite"/>
    </source>
</evidence>
<protein>
    <submittedName>
        <fullName evidence="2">Uncharacterized protein</fullName>
    </submittedName>
</protein>
<gene>
    <name evidence="2" type="ORF">HannXRQ_Chr12g0383521</name>
</gene>
<dbReference type="Proteomes" id="UP000215914">
    <property type="component" value="Chromosome 12"/>
</dbReference>
<dbReference type="EMBL" id="CM007901">
    <property type="protein sequence ID" value="OTG06321.1"/>
    <property type="molecule type" value="Genomic_DNA"/>
</dbReference>
<accession>A0A251T8P8</accession>
<proteinExistence type="predicted"/>
<feature type="region of interest" description="Disordered" evidence="1">
    <location>
        <begin position="90"/>
        <end position="125"/>
    </location>
</feature>
<evidence type="ECO:0000313" key="3">
    <source>
        <dbReference type="Proteomes" id="UP000215914"/>
    </source>
</evidence>
<reference evidence="3" key="1">
    <citation type="journal article" date="2017" name="Nature">
        <title>The sunflower genome provides insights into oil metabolism, flowering and Asterid evolution.</title>
        <authorList>
            <person name="Badouin H."/>
            <person name="Gouzy J."/>
            <person name="Grassa C.J."/>
            <person name="Murat F."/>
            <person name="Staton S.E."/>
            <person name="Cottret L."/>
            <person name="Lelandais-Briere C."/>
            <person name="Owens G.L."/>
            <person name="Carrere S."/>
            <person name="Mayjonade B."/>
            <person name="Legrand L."/>
            <person name="Gill N."/>
            <person name="Kane N.C."/>
            <person name="Bowers J.E."/>
            <person name="Hubner S."/>
            <person name="Bellec A."/>
            <person name="Berard A."/>
            <person name="Berges H."/>
            <person name="Blanchet N."/>
            <person name="Boniface M.C."/>
            <person name="Brunel D."/>
            <person name="Catrice O."/>
            <person name="Chaidir N."/>
            <person name="Claudel C."/>
            <person name="Donnadieu C."/>
            <person name="Faraut T."/>
            <person name="Fievet G."/>
            <person name="Helmstetter N."/>
            <person name="King M."/>
            <person name="Knapp S.J."/>
            <person name="Lai Z."/>
            <person name="Le Paslier M.C."/>
            <person name="Lippi Y."/>
            <person name="Lorenzon L."/>
            <person name="Mandel J.R."/>
            <person name="Marage G."/>
            <person name="Marchand G."/>
            <person name="Marquand E."/>
            <person name="Bret-Mestries E."/>
            <person name="Morien E."/>
            <person name="Nambeesan S."/>
            <person name="Nguyen T."/>
            <person name="Pegot-Espagnet P."/>
            <person name="Pouilly N."/>
            <person name="Raftis F."/>
            <person name="Sallet E."/>
            <person name="Schiex T."/>
            <person name="Thomas J."/>
            <person name="Vandecasteele C."/>
            <person name="Vares D."/>
            <person name="Vear F."/>
            <person name="Vautrin S."/>
            <person name="Crespi M."/>
            <person name="Mangin B."/>
            <person name="Burke J.M."/>
            <person name="Salse J."/>
            <person name="Munos S."/>
            <person name="Vincourt P."/>
            <person name="Rieseberg L.H."/>
            <person name="Langlade N.B."/>
        </authorList>
    </citation>
    <scope>NUCLEOTIDE SEQUENCE [LARGE SCALE GENOMIC DNA]</scope>
    <source>
        <strain evidence="3">cv. SF193</strain>
    </source>
</reference>
<dbReference type="AlphaFoldDB" id="A0A251T8P8"/>
<sequence length="125" mass="13710">MTAGVLPPSVHLSASNKPHVPTPLTFSLSSHLSPFQLVPVSELSRNTKASRPSLLLRFISLFLNLQSFENPVELLLLISDSFCKRRRVPVPVPSVSPLSDEDRRGDSMKTLSTGTSIGKRRFPSS</sequence>
<keyword evidence="3" id="KW-1185">Reference proteome</keyword>
<dbReference type="InParanoid" id="A0A251T8P8"/>
<name>A0A251T8P8_HELAN</name>
<evidence type="ECO:0000313" key="2">
    <source>
        <dbReference type="EMBL" id="OTG06321.1"/>
    </source>
</evidence>
<organism evidence="2 3">
    <name type="scientific">Helianthus annuus</name>
    <name type="common">Common sunflower</name>
    <dbReference type="NCBI Taxonomy" id="4232"/>
    <lineage>
        <taxon>Eukaryota</taxon>
        <taxon>Viridiplantae</taxon>
        <taxon>Streptophyta</taxon>
        <taxon>Embryophyta</taxon>
        <taxon>Tracheophyta</taxon>
        <taxon>Spermatophyta</taxon>
        <taxon>Magnoliopsida</taxon>
        <taxon>eudicotyledons</taxon>
        <taxon>Gunneridae</taxon>
        <taxon>Pentapetalae</taxon>
        <taxon>asterids</taxon>
        <taxon>campanulids</taxon>
        <taxon>Asterales</taxon>
        <taxon>Asteraceae</taxon>
        <taxon>Asteroideae</taxon>
        <taxon>Heliantheae alliance</taxon>
        <taxon>Heliantheae</taxon>
        <taxon>Helianthus</taxon>
    </lineage>
</organism>